<dbReference type="InterPro" id="IPR015422">
    <property type="entry name" value="PyrdxlP-dep_Trfase_small"/>
</dbReference>
<keyword evidence="5" id="KW-0804">Transcription</keyword>
<evidence type="ECO:0000256" key="2">
    <source>
        <dbReference type="ARBA" id="ARBA00022898"/>
    </source>
</evidence>
<dbReference type="PROSITE" id="PS50949">
    <property type="entry name" value="HTH_GNTR"/>
    <property type="match status" value="1"/>
</dbReference>
<dbReference type="Pfam" id="PF00155">
    <property type="entry name" value="Aminotran_1_2"/>
    <property type="match status" value="1"/>
</dbReference>
<keyword evidence="2" id="KW-0663">Pyridoxal phosphate</keyword>
<evidence type="ECO:0000313" key="8">
    <source>
        <dbReference type="Proteomes" id="UP000291121"/>
    </source>
</evidence>
<evidence type="ECO:0000256" key="3">
    <source>
        <dbReference type="ARBA" id="ARBA00023015"/>
    </source>
</evidence>
<dbReference type="Proteomes" id="UP000291121">
    <property type="component" value="Chromosome"/>
</dbReference>
<dbReference type="InterPro" id="IPR036390">
    <property type="entry name" value="WH_DNA-bd_sf"/>
</dbReference>
<evidence type="ECO:0000259" key="6">
    <source>
        <dbReference type="PROSITE" id="PS50949"/>
    </source>
</evidence>
<dbReference type="CDD" id="cd07377">
    <property type="entry name" value="WHTH_GntR"/>
    <property type="match status" value="1"/>
</dbReference>
<evidence type="ECO:0000256" key="5">
    <source>
        <dbReference type="ARBA" id="ARBA00023163"/>
    </source>
</evidence>
<proteinExistence type="inferred from homology"/>
<dbReference type="GO" id="GO:0030170">
    <property type="term" value="F:pyridoxal phosphate binding"/>
    <property type="evidence" value="ECO:0007669"/>
    <property type="project" value="InterPro"/>
</dbReference>
<dbReference type="PANTHER" id="PTHR46577">
    <property type="entry name" value="HTH-TYPE TRANSCRIPTIONAL REGULATORY PROTEIN GABR"/>
    <property type="match status" value="1"/>
</dbReference>
<dbReference type="AlphaFoldDB" id="A0A4P6G2W6"/>
<dbReference type="Pfam" id="PF00392">
    <property type="entry name" value="GntR"/>
    <property type="match status" value="1"/>
</dbReference>
<reference evidence="7 8" key="1">
    <citation type="submission" date="2017-11" db="EMBL/GenBank/DDBJ databases">
        <title>Genome sequence of Pseudomonas arsenicoxydans ACM1.</title>
        <authorList>
            <person name="Nascimento F.X."/>
        </authorList>
    </citation>
    <scope>NUCLEOTIDE SEQUENCE [LARGE SCALE GENOMIC DNA]</scope>
    <source>
        <strain evidence="7 8">ACM1</strain>
    </source>
</reference>
<dbReference type="InterPro" id="IPR015424">
    <property type="entry name" value="PyrdxlP-dep_Trfase"/>
</dbReference>
<dbReference type="RefSeq" id="WP_208671525.1">
    <property type="nucleotide sequence ID" value="NZ_CP024767.1"/>
</dbReference>
<dbReference type="SUPFAM" id="SSF46785">
    <property type="entry name" value="Winged helix' DNA-binding domain"/>
    <property type="match status" value="1"/>
</dbReference>
<dbReference type="InterPro" id="IPR015421">
    <property type="entry name" value="PyrdxlP-dep_Trfase_major"/>
</dbReference>
<evidence type="ECO:0000256" key="1">
    <source>
        <dbReference type="ARBA" id="ARBA00005384"/>
    </source>
</evidence>
<dbReference type="InterPro" id="IPR051446">
    <property type="entry name" value="HTH_trans_reg/aminotransferase"/>
</dbReference>
<comment type="similarity">
    <text evidence="1">In the C-terminal section; belongs to the class-I pyridoxal-phosphate-dependent aminotransferase family.</text>
</comment>
<dbReference type="EMBL" id="CP024767">
    <property type="protein sequence ID" value="QAY84456.1"/>
    <property type="molecule type" value="Genomic_DNA"/>
</dbReference>
<dbReference type="GO" id="GO:0003700">
    <property type="term" value="F:DNA-binding transcription factor activity"/>
    <property type="evidence" value="ECO:0007669"/>
    <property type="project" value="InterPro"/>
</dbReference>
<keyword evidence="3" id="KW-0805">Transcription regulation</keyword>
<evidence type="ECO:0000256" key="4">
    <source>
        <dbReference type="ARBA" id="ARBA00023125"/>
    </source>
</evidence>
<dbReference type="InterPro" id="IPR036388">
    <property type="entry name" value="WH-like_DNA-bd_sf"/>
</dbReference>
<gene>
    <name evidence="7" type="ORF">CUN61_10835</name>
</gene>
<dbReference type="Gene3D" id="1.10.10.10">
    <property type="entry name" value="Winged helix-like DNA-binding domain superfamily/Winged helix DNA-binding domain"/>
    <property type="match status" value="1"/>
</dbReference>
<dbReference type="InterPro" id="IPR004839">
    <property type="entry name" value="Aminotransferase_I/II_large"/>
</dbReference>
<evidence type="ECO:0000313" key="7">
    <source>
        <dbReference type="EMBL" id="QAY84456.1"/>
    </source>
</evidence>
<dbReference type="CDD" id="cd00609">
    <property type="entry name" value="AAT_like"/>
    <property type="match status" value="1"/>
</dbReference>
<keyword evidence="4" id="KW-0238">DNA-binding</keyword>
<sequence>MQAQRAVIAAIEFQPGVPLVQQIVDQLSVAISQGGLPHGAKLPPIRELSVLMNVGKSTVVDALDRLRAKGLVVSRQGSGHYVQRPINQPPAAPGPDLQPQDILSRVRRAILLNNGALRPGCGFLPGSWLPAEELLKAVRGTLRATALRMGEYGEVGGYLPLREALRVKLSTVGIDVPVEQIITTANTVQAIDQLMRLLIKPGDTVLLDDPCYFNMHANLALHGAKVITIARDCEGLDLEAFEQLLIAHRPVLYMTNSTLHNPTGHSFSATQVYRLLELSHRYGFHIVEDDLYGDLQQRRTPRLAASGLDNVSYVSGFSKTLTANSRVSYAVLSPQLAARLIRLKMSCGGVTSELAEQIICTMLTNGSYAKHTRRTVDRLYESSSRVARWLVEAGCSVSSLPGEGLFIWTRLPEGLHAETLASKGLENDLVLAPGTLLSKAADASSFLRFNVAHSDSPQVRERFLRLLESTPNK</sequence>
<name>A0A4P6G2W6_9PSED</name>
<dbReference type="SMART" id="SM00345">
    <property type="entry name" value="HTH_GNTR"/>
    <property type="match status" value="1"/>
</dbReference>
<dbReference type="SUPFAM" id="SSF53383">
    <property type="entry name" value="PLP-dependent transferases"/>
    <property type="match status" value="1"/>
</dbReference>
<keyword evidence="8" id="KW-1185">Reference proteome</keyword>
<dbReference type="InterPro" id="IPR000524">
    <property type="entry name" value="Tscrpt_reg_HTH_GntR"/>
</dbReference>
<feature type="domain" description="HTH gntR-type" evidence="6">
    <location>
        <begin position="17"/>
        <end position="85"/>
    </location>
</feature>
<dbReference type="Gene3D" id="3.90.1150.10">
    <property type="entry name" value="Aspartate Aminotransferase, domain 1"/>
    <property type="match status" value="1"/>
</dbReference>
<accession>A0A4P6G2W6</accession>
<protein>
    <submittedName>
        <fullName evidence="7">GntR family transcriptional regulator</fullName>
    </submittedName>
</protein>
<dbReference type="PANTHER" id="PTHR46577:SF2">
    <property type="entry name" value="TRANSCRIPTIONAL REGULATORY PROTEIN"/>
    <property type="match status" value="1"/>
</dbReference>
<dbReference type="GO" id="GO:0003677">
    <property type="term" value="F:DNA binding"/>
    <property type="evidence" value="ECO:0007669"/>
    <property type="project" value="UniProtKB-KW"/>
</dbReference>
<organism evidence="7 8">
    <name type="scientific">Pseudomonas arsenicoxydans</name>
    <dbReference type="NCBI Taxonomy" id="702115"/>
    <lineage>
        <taxon>Bacteria</taxon>
        <taxon>Pseudomonadati</taxon>
        <taxon>Pseudomonadota</taxon>
        <taxon>Gammaproteobacteria</taxon>
        <taxon>Pseudomonadales</taxon>
        <taxon>Pseudomonadaceae</taxon>
        <taxon>Pseudomonas</taxon>
    </lineage>
</organism>
<dbReference type="Gene3D" id="3.40.640.10">
    <property type="entry name" value="Type I PLP-dependent aspartate aminotransferase-like (Major domain)"/>
    <property type="match status" value="1"/>
</dbReference>